<dbReference type="Gene3D" id="3.10.10.10">
    <property type="entry name" value="HIV Type 1 Reverse Transcriptase, subunit A, domain 1"/>
    <property type="match status" value="1"/>
</dbReference>
<dbReference type="PANTHER" id="PTHR37984:SF5">
    <property type="entry name" value="PROTEIN NYNRIN-LIKE"/>
    <property type="match status" value="1"/>
</dbReference>
<evidence type="ECO:0000313" key="4">
    <source>
        <dbReference type="EMBL" id="KAL3687533.1"/>
    </source>
</evidence>
<dbReference type="Pfam" id="PF00078">
    <property type="entry name" value="RVT_1"/>
    <property type="match status" value="1"/>
</dbReference>
<dbReference type="Proteomes" id="UP001633002">
    <property type="component" value="Unassembled WGS sequence"/>
</dbReference>
<evidence type="ECO:0000259" key="3">
    <source>
        <dbReference type="PROSITE" id="PS50994"/>
    </source>
</evidence>
<dbReference type="InterPro" id="IPR012337">
    <property type="entry name" value="RNaseH-like_sf"/>
</dbReference>
<accession>A0ABD3H8B5</accession>
<dbReference type="InterPro" id="IPR043128">
    <property type="entry name" value="Rev_trsase/Diguanyl_cyclase"/>
</dbReference>
<evidence type="ECO:0000256" key="1">
    <source>
        <dbReference type="ARBA" id="ARBA00023268"/>
    </source>
</evidence>
<feature type="domain" description="Integrase catalytic" evidence="3">
    <location>
        <begin position="590"/>
        <end position="707"/>
    </location>
</feature>
<dbReference type="SUPFAM" id="SSF53098">
    <property type="entry name" value="Ribonuclease H-like"/>
    <property type="match status" value="1"/>
</dbReference>
<organism evidence="4 5">
    <name type="scientific">Riccia sorocarpa</name>
    <dbReference type="NCBI Taxonomy" id="122646"/>
    <lineage>
        <taxon>Eukaryota</taxon>
        <taxon>Viridiplantae</taxon>
        <taxon>Streptophyta</taxon>
        <taxon>Embryophyta</taxon>
        <taxon>Marchantiophyta</taxon>
        <taxon>Marchantiopsida</taxon>
        <taxon>Marchantiidae</taxon>
        <taxon>Marchantiales</taxon>
        <taxon>Ricciaceae</taxon>
        <taxon>Riccia</taxon>
    </lineage>
</organism>
<evidence type="ECO:0000256" key="2">
    <source>
        <dbReference type="SAM" id="Coils"/>
    </source>
</evidence>
<dbReference type="Pfam" id="PF17921">
    <property type="entry name" value="Integrase_H2C2"/>
    <property type="match status" value="1"/>
</dbReference>
<keyword evidence="5" id="KW-1185">Reference proteome</keyword>
<dbReference type="Gene3D" id="3.30.70.270">
    <property type="match status" value="2"/>
</dbReference>
<proteinExistence type="predicted"/>
<dbReference type="GO" id="GO:0003824">
    <property type="term" value="F:catalytic activity"/>
    <property type="evidence" value="ECO:0007669"/>
    <property type="project" value="UniProtKB-KW"/>
</dbReference>
<protein>
    <recommendedName>
        <fullName evidence="3">Integrase catalytic domain-containing protein</fullName>
    </recommendedName>
</protein>
<keyword evidence="2" id="KW-0175">Coiled coil</keyword>
<sequence length="857" mass="100063">MKGIPPTLGEHRIDLNEGATPIRQRQYRINPKYSILVRDEIDKYLKAGIIFPVLSSEWVSPIVIVPKKKTGKIRVCQDFRKLNAATKKDHHPLPFIDSILDHVAGHQRYSFLDGFSGYNQVSIREKDRDKTTFTTDWGTYAYNKMPFGLCNAPATFQRLMTNIFRDYLRDFLEIFIDDFCVFGRIEDHLFYLRLTSEKCRANGLSLHPEKCFFGVPEGILLGHRISERGIEVDQDKIQVILALEVPTNLRELRGFLGMVGYYRRYQDKYAIKASPLTSLLKKNVDYVWTDKHQETFDLMKKDMVSLPILRPPKWGDPFHVYVDASAFAIGAVLSQKDDKAKDFPIHFISRQLNDAEKKYTTTERECLGMVYACKKFRHYLLGYEFFFYVDHFALQHLVKKADLSGKVARWILLLQEFNYKVITRSGKSHTNADYLSRLYTEENEEIIEDKFPDEELFQLSSTKNSKYADIYRYLTTLECLEGMDAEARAVFIHKAGPFELRQGILFKLGPDEILRLCLEDFETRRVIESLHTEAAGGHYALKNTVKKIMDAGYWWPTMFKDSYEYIKACDPCQRMGKPTATTQWPLCPIMPLAPFEKWGIDFVGPIQPATRVRRNKYILVATDYATKMVEAVASKKNDKKVVAEFLFTNIISRYGCPLELVSDRGKHFLNDLIEELTEYFQMKHRKTTPYNPKANGLTEKKKVTTRQTPYFLTYGFHPIMPVEFEVPTYRVLVEDRLSEEESQLHRLRDLCQLEEAREEALELTKKIQERRKELHDKRIKKTSLKKGDFALLYDSRHEKFPGKLHMRWMAPYKVAEVFQNGSVQLKDMENNLFATRVNGWRVKKYNVLPSSYLDEEI</sequence>
<name>A0ABD3H8B5_9MARC</name>
<dbReference type="CDD" id="cd09274">
    <property type="entry name" value="RNase_HI_RT_Ty3"/>
    <property type="match status" value="1"/>
</dbReference>
<dbReference type="InterPro" id="IPR041577">
    <property type="entry name" value="RT_RNaseH_2"/>
</dbReference>
<dbReference type="SUPFAM" id="SSF56672">
    <property type="entry name" value="DNA/RNA polymerases"/>
    <property type="match status" value="1"/>
</dbReference>
<dbReference type="FunFam" id="3.30.70.270:FF:000063">
    <property type="entry name" value="Zinc knuckle domaincontaining protein"/>
    <property type="match status" value="1"/>
</dbReference>
<dbReference type="Gene3D" id="3.30.420.10">
    <property type="entry name" value="Ribonuclease H-like superfamily/Ribonuclease H"/>
    <property type="match status" value="1"/>
</dbReference>
<dbReference type="InterPro" id="IPR043502">
    <property type="entry name" value="DNA/RNA_pol_sf"/>
</dbReference>
<evidence type="ECO:0000313" key="5">
    <source>
        <dbReference type="Proteomes" id="UP001633002"/>
    </source>
</evidence>
<feature type="coiled-coil region" evidence="2">
    <location>
        <begin position="737"/>
        <end position="777"/>
    </location>
</feature>
<dbReference type="Gene3D" id="1.10.340.70">
    <property type="match status" value="1"/>
</dbReference>
<dbReference type="AlphaFoldDB" id="A0ABD3H8B5"/>
<dbReference type="PANTHER" id="PTHR37984">
    <property type="entry name" value="PROTEIN CBG26694"/>
    <property type="match status" value="1"/>
</dbReference>
<dbReference type="InterPro" id="IPR050951">
    <property type="entry name" value="Retrovirus_Pol_polyprotein"/>
</dbReference>
<dbReference type="PROSITE" id="PS50994">
    <property type="entry name" value="INTEGRASE"/>
    <property type="match status" value="1"/>
</dbReference>
<dbReference type="InterPro" id="IPR001584">
    <property type="entry name" value="Integrase_cat-core"/>
</dbReference>
<reference evidence="4 5" key="1">
    <citation type="submission" date="2024-09" db="EMBL/GenBank/DDBJ databases">
        <title>Chromosome-scale assembly of Riccia sorocarpa.</title>
        <authorList>
            <person name="Paukszto L."/>
        </authorList>
    </citation>
    <scope>NUCLEOTIDE SEQUENCE [LARGE SCALE GENOMIC DNA]</scope>
    <source>
        <strain evidence="4">LP-2024</strain>
        <tissue evidence="4">Aerial parts of the thallus</tissue>
    </source>
</reference>
<dbReference type="Pfam" id="PF00665">
    <property type="entry name" value="rve"/>
    <property type="match status" value="1"/>
</dbReference>
<dbReference type="CDD" id="cd01647">
    <property type="entry name" value="RT_LTR"/>
    <property type="match status" value="1"/>
</dbReference>
<dbReference type="InterPro" id="IPR041588">
    <property type="entry name" value="Integrase_H2C2"/>
</dbReference>
<dbReference type="Pfam" id="PF17919">
    <property type="entry name" value="RT_RNaseH_2"/>
    <property type="match status" value="1"/>
</dbReference>
<dbReference type="InterPro" id="IPR000477">
    <property type="entry name" value="RT_dom"/>
</dbReference>
<comment type="caution">
    <text evidence="4">The sequence shown here is derived from an EMBL/GenBank/DDBJ whole genome shotgun (WGS) entry which is preliminary data.</text>
</comment>
<dbReference type="EMBL" id="JBJQOH010000004">
    <property type="protein sequence ID" value="KAL3687533.1"/>
    <property type="molecule type" value="Genomic_DNA"/>
</dbReference>
<keyword evidence="1" id="KW-0511">Multifunctional enzyme</keyword>
<dbReference type="InterPro" id="IPR036397">
    <property type="entry name" value="RNaseH_sf"/>
</dbReference>
<gene>
    <name evidence="4" type="ORF">R1sor_013842</name>
</gene>